<sequence>MAPWFLASSSNDLNNQPNVQQGLHDIWKKTPRYLYRTYCKSSAGFNCPTRICSQAVRYKKSGRSLKHMTTEEAREMLEKHLLWKNDVHDDFVSWTSSLLFALQRAIYAVRPGEKAYNVSICILDTWKMGTEMFYHAETLLGLYSVPDEDKLQHRYYTAEFLSIGTLKLSPGHGSDIVSFSEMVESGLYDLVPHLRPGCGKAQLWIPVSNIRAMHFNMPTPISEQDIQVATRLAQFMCPSLVLPFFTNLLSLQKRDAEDELFKEGWKALIEQGAGSAFVREDPALRNAVDEDVIEFAKMWKAGQKGKAPVGKDLSDMLSNMSIGGN</sequence>
<organism evidence="2 3">
    <name type="scientific">Hyaloscypha hepaticicola</name>
    <dbReference type="NCBI Taxonomy" id="2082293"/>
    <lineage>
        <taxon>Eukaryota</taxon>
        <taxon>Fungi</taxon>
        <taxon>Dikarya</taxon>
        <taxon>Ascomycota</taxon>
        <taxon>Pezizomycotina</taxon>
        <taxon>Leotiomycetes</taxon>
        <taxon>Helotiales</taxon>
        <taxon>Hyaloscyphaceae</taxon>
        <taxon>Hyaloscypha</taxon>
    </lineage>
</organism>
<dbReference type="EMBL" id="KZ613527">
    <property type="protein sequence ID" value="PMD13786.1"/>
    <property type="molecule type" value="Genomic_DNA"/>
</dbReference>
<dbReference type="InterPro" id="IPR056009">
    <property type="entry name" value="DUF7587"/>
</dbReference>
<dbReference type="Pfam" id="PF24494">
    <property type="entry name" value="DUF7587"/>
    <property type="match status" value="1"/>
</dbReference>
<dbReference type="AlphaFoldDB" id="A0A2J6PIS1"/>
<evidence type="ECO:0000313" key="2">
    <source>
        <dbReference type="EMBL" id="PMD13786.1"/>
    </source>
</evidence>
<keyword evidence="3" id="KW-1185">Reference proteome</keyword>
<evidence type="ECO:0000313" key="3">
    <source>
        <dbReference type="Proteomes" id="UP000235672"/>
    </source>
</evidence>
<proteinExistence type="predicted"/>
<protein>
    <recommendedName>
        <fullName evidence="1">DUF7587 domain-containing protein</fullName>
    </recommendedName>
</protein>
<name>A0A2J6PIS1_9HELO</name>
<feature type="domain" description="DUF7587" evidence="1">
    <location>
        <begin position="30"/>
        <end position="164"/>
    </location>
</feature>
<reference evidence="2 3" key="1">
    <citation type="submission" date="2016-05" db="EMBL/GenBank/DDBJ databases">
        <title>A degradative enzymes factory behind the ericoid mycorrhizal symbiosis.</title>
        <authorList>
            <consortium name="DOE Joint Genome Institute"/>
            <person name="Martino E."/>
            <person name="Morin E."/>
            <person name="Grelet G."/>
            <person name="Kuo A."/>
            <person name="Kohler A."/>
            <person name="Daghino S."/>
            <person name="Barry K."/>
            <person name="Choi C."/>
            <person name="Cichocki N."/>
            <person name="Clum A."/>
            <person name="Copeland A."/>
            <person name="Hainaut M."/>
            <person name="Haridas S."/>
            <person name="Labutti K."/>
            <person name="Lindquist E."/>
            <person name="Lipzen A."/>
            <person name="Khouja H.-R."/>
            <person name="Murat C."/>
            <person name="Ohm R."/>
            <person name="Olson A."/>
            <person name="Spatafora J."/>
            <person name="Veneault-Fourrey C."/>
            <person name="Henrissat B."/>
            <person name="Grigoriev I."/>
            <person name="Martin F."/>
            <person name="Perotto S."/>
        </authorList>
    </citation>
    <scope>NUCLEOTIDE SEQUENCE [LARGE SCALE GENOMIC DNA]</scope>
    <source>
        <strain evidence="2 3">UAMH 7357</strain>
    </source>
</reference>
<accession>A0A2J6PIS1</accession>
<evidence type="ECO:0000259" key="1">
    <source>
        <dbReference type="Pfam" id="PF24494"/>
    </source>
</evidence>
<dbReference type="OrthoDB" id="4152607at2759"/>
<dbReference type="STRING" id="1745343.A0A2J6PIS1"/>
<dbReference type="Proteomes" id="UP000235672">
    <property type="component" value="Unassembled WGS sequence"/>
</dbReference>
<gene>
    <name evidence="2" type="ORF">NA56DRAFT_755406</name>
</gene>